<dbReference type="Pfam" id="PF12802">
    <property type="entry name" value="MarR_2"/>
    <property type="match status" value="1"/>
</dbReference>
<dbReference type="RefSeq" id="WP_084089360.1">
    <property type="nucleotide sequence ID" value="NZ_FWXD01000004.1"/>
</dbReference>
<evidence type="ECO:0000313" key="3">
    <source>
        <dbReference type="Proteomes" id="UP000192761"/>
    </source>
</evidence>
<dbReference type="Proteomes" id="UP000192761">
    <property type="component" value="Unassembled WGS sequence"/>
</dbReference>
<dbReference type="SUPFAM" id="SSF46785">
    <property type="entry name" value="Winged helix' DNA-binding domain"/>
    <property type="match status" value="1"/>
</dbReference>
<proteinExistence type="predicted"/>
<dbReference type="PROSITE" id="PS50995">
    <property type="entry name" value="HTH_MARR_2"/>
    <property type="match status" value="1"/>
</dbReference>
<name>A0A1W1X8P8_9NEIS</name>
<protein>
    <submittedName>
        <fullName evidence="2">DNA-binding transcriptional regulator, MarR family</fullName>
    </submittedName>
</protein>
<dbReference type="InterPro" id="IPR036390">
    <property type="entry name" value="WH_DNA-bd_sf"/>
</dbReference>
<dbReference type="PANTHER" id="PTHR39515">
    <property type="entry name" value="CONSERVED PROTEIN"/>
    <property type="match status" value="1"/>
</dbReference>
<reference evidence="2 3" key="1">
    <citation type="submission" date="2017-04" db="EMBL/GenBank/DDBJ databases">
        <authorList>
            <person name="Afonso C.L."/>
            <person name="Miller P.J."/>
            <person name="Scott M.A."/>
            <person name="Spackman E."/>
            <person name="Goraichik I."/>
            <person name="Dimitrov K.M."/>
            <person name="Suarez D.L."/>
            <person name="Swayne D.E."/>
        </authorList>
    </citation>
    <scope>NUCLEOTIDE SEQUENCE [LARGE SCALE GENOMIC DNA]</scope>
    <source>
        <strain evidence="2 3">DSM 23236</strain>
    </source>
</reference>
<dbReference type="Gene3D" id="1.10.287.100">
    <property type="match status" value="1"/>
</dbReference>
<dbReference type="GO" id="GO:0003700">
    <property type="term" value="F:DNA-binding transcription factor activity"/>
    <property type="evidence" value="ECO:0007669"/>
    <property type="project" value="InterPro"/>
</dbReference>
<dbReference type="Gene3D" id="1.10.10.10">
    <property type="entry name" value="Winged helix-like DNA-binding domain superfamily/Winged helix DNA-binding domain"/>
    <property type="match status" value="1"/>
</dbReference>
<evidence type="ECO:0000313" key="2">
    <source>
        <dbReference type="EMBL" id="SMC20342.1"/>
    </source>
</evidence>
<keyword evidence="3" id="KW-1185">Reference proteome</keyword>
<dbReference type="STRING" id="1121001.SAMN02745857_00912"/>
<dbReference type="PANTHER" id="PTHR39515:SF2">
    <property type="entry name" value="HTH-TYPE TRANSCRIPTIONAL REGULATOR RV0880"/>
    <property type="match status" value="1"/>
</dbReference>
<dbReference type="SMART" id="SM00347">
    <property type="entry name" value="HTH_MARR"/>
    <property type="match status" value="1"/>
</dbReference>
<evidence type="ECO:0000259" key="1">
    <source>
        <dbReference type="PROSITE" id="PS50995"/>
    </source>
</evidence>
<dbReference type="EMBL" id="FWXD01000004">
    <property type="protein sequence ID" value="SMC20342.1"/>
    <property type="molecule type" value="Genomic_DNA"/>
</dbReference>
<accession>A0A1W1X8P8</accession>
<organism evidence="2 3">
    <name type="scientific">Andreprevotia lacus DSM 23236</name>
    <dbReference type="NCBI Taxonomy" id="1121001"/>
    <lineage>
        <taxon>Bacteria</taxon>
        <taxon>Pseudomonadati</taxon>
        <taxon>Pseudomonadota</taxon>
        <taxon>Betaproteobacteria</taxon>
        <taxon>Neisseriales</taxon>
        <taxon>Chitinibacteraceae</taxon>
        <taxon>Andreprevotia</taxon>
    </lineage>
</organism>
<dbReference type="InterPro" id="IPR036388">
    <property type="entry name" value="WH-like_DNA-bd_sf"/>
</dbReference>
<dbReference type="GO" id="GO:0003677">
    <property type="term" value="F:DNA binding"/>
    <property type="evidence" value="ECO:0007669"/>
    <property type="project" value="UniProtKB-KW"/>
</dbReference>
<dbReference type="InterPro" id="IPR000835">
    <property type="entry name" value="HTH_MarR-typ"/>
</dbReference>
<dbReference type="AlphaFoldDB" id="A0A1W1X8P8"/>
<keyword evidence="2" id="KW-0238">DNA-binding</keyword>
<dbReference type="InterPro" id="IPR052526">
    <property type="entry name" value="HTH-type_Bedaq_tolerance"/>
</dbReference>
<gene>
    <name evidence="2" type="ORF">SAMN02745857_00912</name>
</gene>
<dbReference type="OrthoDB" id="9179698at2"/>
<feature type="domain" description="HTH marR-type" evidence="1">
    <location>
        <begin position="12"/>
        <end position="148"/>
    </location>
</feature>
<sequence>MPQPISDDEAQAHALATELRQLVGQYLRRLREAAHPGEFTHSQKLVLTRLERDGPASVTELARAEGVRSQSMGATVAALQAAGLVAGTADPADGRRTIWSLTPECLTWLASARAAREDWLFQRIRSQLAPDEQQQLGAAIALLRRLLPPQE</sequence>